<evidence type="ECO:0000259" key="6">
    <source>
        <dbReference type="Pfam" id="PF00883"/>
    </source>
</evidence>
<keyword evidence="3" id="KW-0645">Protease</keyword>
<dbReference type="SUPFAM" id="SSF53187">
    <property type="entry name" value="Zn-dependent exopeptidases"/>
    <property type="match status" value="1"/>
</dbReference>
<keyword evidence="5" id="KW-0464">Manganese</keyword>
<dbReference type="PANTHER" id="PTHR11963">
    <property type="entry name" value="LEUCINE AMINOPEPTIDASE-RELATED"/>
    <property type="match status" value="1"/>
</dbReference>
<dbReference type="SUPFAM" id="SSF52949">
    <property type="entry name" value="Macro domain-like"/>
    <property type="match status" value="1"/>
</dbReference>
<dbReference type="InterPro" id="IPR000819">
    <property type="entry name" value="Peptidase_M17_C"/>
</dbReference>
<name>A0A1H5Z367_9HYPH</name>
<reference evidence="8 9" key="1">
    <citation type="submission" date="2016-10" db="EMBL/GenBank/DDBJ databases">
        <authorList>
            <person name="de Groot N.N."/>
        </authorList>
    </citation>
    <scope>NUCLEOTIDE SEQUENCE [LARGE SCALE GENOMIC DNA]</scope>
    <source>
        <strain evidence="8 9">DSM 26656</strain>
    </source>
</reference>
<feature type="domain" description="Cytosol aminopeptidase" evidence="6">
    <location>
        <begin position="187"/>
        <end position="487"/>
    </location>
</feature>
<accession>A0A1H5Z367</accession>
<comment type="similarity">
    <text evidence="1">Belongs to the peptidase M17 family.</text>
</comment>
<evidence type="ECO:0000313" key="8">
    <source>
        <dbReference type="EMBL" id="SEG30097.1"/>
    </source>
</evidence>
<proteinExistence type="inferred from homology"/>
<dbReference type="Gene3D" id="3.40.220.10">
    <property type="entry name" value="Leucine Aminopeptidase, subunit E, domain 1"/>
    <property type="match status" value="1"/>
</dbReference>
<dbReference type="NCBIfam" id="NF002074">
    <property type="entry name" value="PRK00913.1-4"/>
    <property type="match status" value="1"/>
</dbReference>
<dbReference type="PANTHER" id="PTHR11963:SF23">
    <property type="entry name" value="CYTOSOL AMINOPEPTIDASE"/>
    <property type="match status" value="1"/>
</dbReference>
<keyword evidence="4" id="KW-0378">Hydrolase</keyword>
<feature type="domain" description="Peptidase M17 leucyl aminopeptidase N-terminal" evidence="7">
    <location>
        <begin position="19"/>
        <end position="137"/>
    </location>
</feature>
<evidence type="ECO:0000256" key="5">
    <source>
        <dbReference type="ARBA" id="ARBA00023211"/>
    </source>
</evidence>
<dbReference type="InterPro" id="IPR011356">
    <property type="entry name" value="Leucine_aapep/pepB"/>
</dbReference>
<dbReference type="GO" id="GO:0006508">
    <property type="term" value="P:proteolysis"/>
    <property type="evidence" value="ECO:0007669"/>
    <property type="project" value="UniProtKB-KW"/>
</dbReference>
<evidence type="ECO:0000256" key="2">
    <source>
        <dbReference type="ARBA" id="ARBA00022438"/>
    </source>
</evidence>
<dbReference type="PRINTS" id="PR00481">
    <property type="entry name" value="LAMNOPPTDASE"/>
</dbReference>
<dbReference type="InterPro" id="IPR008283">
    <property type="entry name" value="Peptidase_M17_N"/>
</dbReference>
<gene>
    <name evidence="8" type="ORF">SAMN04488115_104201</name>
</gene>
<dbReference type="Proteomes" id="UP000236743">
    <property type="component" value="Unassembled WGS sequence"/>
</dbReference>
<dbReference type="InterPro" id="IPR043472">
    <property type="entry name" value="Macro_dom-like"/>
</dbReference>
<dbReference type="Gene3D" id="3.40.630.10">
    <property type="entry name" value="Zn peptidases"/>
    <property type="match status" value="1"/>
</dbReference>
<dbReference type="CDD" id="cd00433">
    <property type="entry name" value="Peptidase_M17"/>
    <property type="match status" value="1"/>
</dbReference>
<dbReference type="AlphaFoldDB" id="A0A1H5Z367"/>
<evidence type="ECO:0000256" key="3">
    <source>
        <dbReference type="ARBA" id="ARBA00022670"/>
    </source>
</evidence>
<evidence type="ECO:0000259" key="7">
    <source>
        <dbReference type="Pfam" id="PF02789"/>
    </source>
</evidence>
<protein>
    <submittedName>
        <fullName evidence="8">Aminopeptidase A. Metallo peptidase. MEROPS family M17</fullName>
    </submittedName>
</protein>
<sequence length="499" mass="51944">MEIVPAVGDAARLKTEFLVLGVFSSGALTGSARAVDDLTEGRIALILKRGELGAAAGATLLVQHLPGSFATRILLVSLGKAETYCDRAYWKALAATGRVLVQNATTEAVVTLAEIDVPGRTLSWRVQQAGHVVAAGSSAFALPDMETGRTVRRRPVCHVMLLIPQTLTSELVGALRQGVAVAEGVALAKNLGNLPARICTPAFLASTAIAMGGEFGFNVEILERPTVAMPGSGPFLSAEGGVAKPCKLIVMRCNGRRVKSRPIVLVGKGINIDDSAGPSGSLASPDALTFDMRGAGSVLGAMRTVARLGLPINVIGLIATAEGTRRRQVAHSGDHVASLLRQATETLSDDAEGWLLLGDALTYAEHFRPACVIDVAALTEACVVALGSHASGLFANDDALAAELLKCGAVAGDRAWQLPLSDEDPEQIDSDFADLSHLGPCAVDAITAASFLARFARAYPWAHLDIAGTASISRDTKVSTGRPVPLLAEFLIRRAAEAA</sequence>
<evidence type="ECO:0000313" key="9">
    <source>
        <dbReference type="Proteomes" id="UP000236743"/>
    </source>
</evidence>
<dbReference type="Pfam" id="PF02789">
    <property type="entry name" value="Peptidase_M17_N"/>
    <property type="match status" value="1"/>
</dbReference>
<evidence type="ECO:0000256" key="4">
    <source>
        <dbReference type="ARBA" id="ARBA00022801"/>
    </source>
</evidence>
<keyword evidence="2 8" id="KW-0031">Aminopeptidase</keyword>
<organism evidence="8 9">
    <name type="scientific">Bosea lathyri</name>
    <dbReference type="NCBI Taxonomy" id="1036778"/>
    <lineage>
        <taxon>Bacteria</taxon>
        <taxon>Pseudomonadati</taxon>
        <taxon>Pseudomonadota</taxon>
        <taxon>Alphaproteobacteria</taxon>
        <taxon>Hyphomicrobiales</taxon>
        <taxon>Boseaceae</taxon>
        <taxon>Bosea</taxon>
    </lineage>
</organism>
<evidence type="ECO:0000256" key="1">
    <source>
        <dbReference type="ARBA" id="ARBA00009528"/>
    </source>
</evidence>
<dbReference type="OrthoDB" id="9809354at2"/>
<dbReference type="GO" id="GO:0030145">
    <property type="term" value="F:manganese ion binding"/>
    <property type="evidence" value="ECO:0007669"/>
    <property type="project" value="InterPro"/>
</dbReference>
<dbReference type="RefSeq" id="WP_103872645.1">
    <property type="nucleotide sequence ID" value="NZ_FNUY01000004.1"/>
</dbReference>
<dbReference type="GO" id="GO:0005737">
    <property type="term" value="C:cytoplasm"/>
    <property type="evidence" value="ECO:0007669"/>
    <property type="project" value="InterPro"/>
</dbReference>
<keyword evidence="9" id="KW-1185">Reference proteome</keyword>
<dbReference type="EMBL" id="FNUY01000004">
    <property type="protein sequence ID" value="SEG30097.1"/>
    <property type="molecule type" value="Genomic_DNA"/>
</dbReference>
<dbReference type="Pfam" id="PF00883">
    <property type="entry name" value="Peptidase_M17"/>
    <property type="match status" value="1"/>
</dbReference>
<dbReference type="GO" id="GO:0070006">
    <property type="term" value="F:metalloaminopeptidase activity"/>
    <property type="evidence" value="ECO:0007669"/>
    <property type="project" value="InterPro"/>
</dbReference>